<dbReference type="OrthoDB" id="9800626at2"/>
<protein>
    <recommendedName>
        <fullName evidence="8">RsgI N-terminal anti-sigma domain-containing protein</fullName>
    </recommendedName>
</protein>
<dbReference type="AlphaFoldDB" id="A0A292YSL9"/>
<comment type="subcellular location">
    <subcellularLocation>
        <location evidence="1">Cell membrane</location>
        <topology evidence="1">Single-pass membrane protein</topology>
    </subcellularLocation>
</comment>
<gene>
    <name evidence="9" type="ORF">EFBL_3139</name>
</gene>
<proteinExistence type="predicted"/>
<feature type="domain" description="RsgI N-terminal anti-sigma" evidence="8">
    <location>
        <begin position="4"/>
        <end position="51"/>
    </location>
</feature>
<feature type="compositionally biased region" description="Basic and acidic residues" evidence="6">
    <location>
        <begin position="343"/>
        <end position="396"/>
    </location>
</feature>
<feature type="transmembrane region" description="Helical" evidence="7">
    <location>
        <begin position="50"/>
        <end position="70"/>
    </location>
</feature>
<dbReference type="PROSITE" id="PS51849">
    <property type="entry name" value="RSGI_N"/>
    <property type="match status" value="1"/>
</dbReference>
<evidence type="ECO:0000256" key="2">
    <source>
        <dbReference type="ARBA" id="ARBA00022475"/>
    </source>
</evidence>
<organism evidence="9 10">
    <name type="scientific">Effusibacillus lacus</name>
    <dbReference type="NCBI Taxonomy" id="1348429"/>
    <lineage>
        <taxon>Bacteria</taxon>
        <taxon>Bacillati</taxon>
        <taxon>Bacillota</taxon>
        <taxon>Bacilli</taxon>
        <taxon>Bacillales</taxon>
        <taxon>Alicyclobacillaceae</taxon>
        <taxon>Effusibacillus</taxon>
    </lineage>
</organism>
<evidence type="ECO:0000256" key="3">
    <source>
        <dbReference type="ARBA" id="ARBA00022692"/>
    </source>
</evidence>
<keyword evidence="4 7" id="KW-1133">Transmembrane helix</keyword>
<evidence type="ECO:0000256" key="7">
    <source>
        <dbReference type="SAM" id="Phobius"/>
    </source>
</evidence>
<keyword evidence="5 7" id="KW-0472">Membrane</keyword>
<evidence type="ECO:0000259" key="8">
    <source>
        <dbReference type="PROSITE" id="PS51849"/>
    </source>
</evidence>
<dbReference type="InterPro" id="IPR055431">
    <property type="entry name" value="RsgI_M"/>
</dbReference>
<evidence type="ECO:0000313" key="9">
    <source>
        <dbReference type="EMBL" id="GAX91470.1"/>
    </source>
</evidence>
<evidence type="ECO:0000256" key="6">
    <source>
        <dbReference type="SAM" id="MobiDB-lite"/>
    </source>
</evidence>
<dbReference type="GO" id="GO:0005886">
    <property type="term" value="C:plasma membrane"/>
    <property type="evidence" value="ECO:0007669"/>
    <property type="project" value="UniProtKB-SubCell"/>
</dbReference>
<keyword evidence="2" id="KW-1003">Cell membrane</keyword>
<evidence type="ECO:0000256" key="5">
    <source>
        <dbReference type="ARBA" id="ARBA00023136"/>
    </source>
</evidence>
<reference evidence="10" key="1">
    <citation type="submission" date="2017-07" db="EMBL/GenBank/DDBJ databases">
        <title>Draft genome sequence of Effusibacillus lacus strain skLN1.</title>
        <authorList>
            <person name="Watanabe M."/>
            <person name="Kojima H."/>
            <person name="Fukui M."/>
        </authorList>
    </citation>
    <scope>NUCLEOTIDE SEQUENCE [LARGE SCALE GENOMIC DNA]</scope>
    <source>
        <strain evidence="10">skLN1</strain>
    </source>
</reference>
<evidence type="ECO:0000256" key="4">
    <source>
        <dbReference type="ARBA" id="ARBA00022989"/>
    </source>
</evidence>
<evidence type="ECO:0000256" key="1">
    <source>
        <dbReference type="ARBA" id="ARBA00004162"/>
    </source>
</evidence>
<dbReference type="EMBL" id="BDUF01000097">
    <property type="protein sequence ID" value="GAX91470.1"/>
    <property type="molecule type" value="Genomic_DNA"/>
</dbReference>
<dbReference type="Pfam" id="PF12791">
    <property type="entry name" value="RsgI_N"/>
    <property type="match status" value="1"/>
</dbReference>
<sequence length="402" mass="44787">MHETKGIIMKVTGSHAIVMTKDRQFLRIPAQAGMRIGQEVDMPASSKKRFAAWNGIGLLVACLALALGVWQMKPLFEPGPVSAYVAIDINPSLELAVDKEKEVLQVVPLNPDGEALVKGLHLKGKSIESAVTDLADEAAKQGFLKQDSEILVTATDAGASRLNIEDLEQQVMTSMRQTLQQSGIAANVGGVLVSQEIRQEAMTVGLSPGKYALYLQAQAREIPVTVEELKNQSVSDVAKQHGKDMKEIMQSMSGSKKLEDLLAELKEKHLKAIQQKQNNGNRQDNKKNRENEKDENKKDDDKKDEDKKDNGKDQSDSRPGWKGREDGKPGSDNGRPRAVIPFKDGDIDGNSGKDSDKEEHKKKNENEQKEGLEEWLKQFFEKRDSKHRQEENKNQDDQDDDR</sequence>
<keyword evidence="10" id="KW-1185">Reference proteome</keyword>
<dbReference type="Proteomes" id="UP000217785">
    <property type="component" value="Unassembled WGS sequence"/>
</dbReference>
<keyword evidence="3 7" id="KW-0812">Transmembrane</keyword>
<accession>A0A292YSL9</accession>
<dbReference type="RefSeq" id="WP_096183302.1">
    <property type="nucleotide sequence ID" value="NZ_BDUF01000097.1"/>
</dbReference>
<name>A0A292YSL9_9BACL</name>
<comment type="caution">
    <text evidence="9">The sequence shown here is derived from an EMBL/GenBank/DDBJ whole genome shotgun (WGS) entry which is preliminary data.</text>
</comment>
<dbReference type="InterPro" id="IPR024449">
    <property type="entry name" value="Anti-sigma_RsgI_N"/>
</dbReference>
<dbReference type="Pfam" id="PF23750">
    <property type="entry name" value="RsgI_M"/>
    <property type="match status" value="1"/>
</dbReference>
<feature type="compositionally biased region" description="Basic and acidic residues" evidence="6">
    <location>
        <begin position="283"/>
        <end position="316"/>
    </location>
</feature>
<feature type="region of interest" description="Disordered" evidence="6">
    <location>
        <begin position="274"/>
        <end position="402"/>
    </location>
</feature>
<evidence type="ECO:0000313" key="10">
    <source>
        <dbReference type="Proteomes" id="UP000217785"/>
    </source>
</evidence>